<evidence type="ECO:0000313" key="4">
    <source>
        <dbReference type="Proteomes" id="UP001279410"/>
    </source>
</evidence>
<evidence type="ECO:0000256" key="1">
    <source>
        <dbReference type="SAM" id="MobiDB-lite"/>
    </source>
</evidence>
<dbReference type="EMBL" id="BRZM01000041">
    <property type="protein sequence ID" value="GLD60356.1"/>
    <property type="molecule type" value="Genomic_DNA"/>
</dbReference>
<feature type="transmembrane region" description="Helical" evidence="2">
    <location>
        <begin position="45"/>
        <end position="64"/>
    </location>
</feature>
<keyword evidence="2" id="KW-1133">Transmembrane helix</keyword>
<sequence>MNGYNFTGLNSTDEVQAYPYSTSIDDPLYKQYKPPVKDLIPLPKAVLYLLMAALVVVGVAYAIVGHLIKDLAIDIADCMLGPPGDEDIDKDNDPHRMASHPPPHPFAHNAFHVWDQDDVVISLPHEESPQTSPLLLAAIPYIPSFFPHSHSPTSHSSLAFSGSPGPTRETNIPREA</sequence>
<dbReference type="Proteomes" id="UP001279410">
    <property type="component" value="Unassembled WGS sequence"/>
</dbReference>
<comment type="caution">
    <text evidence="3">The sequence shown here is derived from an EMBL/GenBank/DDBJ whole genome shotgun (WGS) entry which is preliminary data.</text>
</comment>
<name>A0AAD3MUX6_LATJO</name>
<organism evidence="3 4">
    <name type="scientific">Lates japonicus</name>
    <name type="common">Japanese lates</name>
    <dbReference type="NCBI Taxonomy" id="270547"/>
    <lineage>
        <taxon>Eukaryota</taxon>
        <taxon>Metazoa</taxon>
        <taxon>Chordata</taxon>
        <taxon>Craniata</taxon>
        <taxon>Vertebrata</taxon>
        <taxon>Euteleostomi</taxon>
        <taxon>Actinopterygii</taxon>
        <taxon>Neopterygii</taxon>
        <taxon>Teleostei</taxon>
        <taxon>Neoteleostei</taxon>
        <taxon>Acanthomorphata</taxon>
        <taxon>Carangaria</taxon>
        <taxon>Carangaria incertae sedis</taxon>
        <taxon>Centropomidae</taxon>
        <taxon>Lates</taxon>
    </lineage>
</organism>
<keyword evidence="2" id="KW-0472">Membrane</keyword>
<feature type="region of interest" description="Disordered" evidence="1">
    <location>
        <begin position="153"/>
        <end position="176"/>
    </location>
</feature>
<protein>
    <submittedName>
        <fullName evidence="3">Uncharacterized protein</fullName>
    </submittedName>
</protein>
<keyword evidence="2" id="KW-0812">Transmembrane</keyword>
<reference evidence="3" key="1">
    <citation type="submission" date="2022-08" db="EMBL/GenBank/DDBJ databases">
        <title>Genome sequencing of akame (Lates japonicus).</title>
        <authorList>
            <person name="Hashiguchi Y."/>
            <person name="Takahashi H."/>
        </authorList>
    </citation>
    <scope>NUCLEOTIDE SEQUENCE</scope>
    <source>
        <strain evidence="3">Kochi</strain>
    </source>
</reference>
<evidence type="ECO:0000313" key="3">
    <source>
        <dbReference type="EMBL" id="GLD60356.1"/>
    </source>
</evidence>
<proteinExistence type="predicted"/>
<keyword evidence="4" id="KW-1185">Reference proteome</keyword>
<evidence type="ECO:0000256" key="2">
    <source>
        <dbReference type="SAM" id="Phobius"/>
    </source>
</evidence>
<gene>
    <name evidence="3" type="ORF">AKAME5_001226300</name>
</gene>
<accession>A0AAD3MUX6</accession>
<dbReference type="AlphaFoldDB" id="A0AAD3MUX6"/>